<keyword evidence="5 7" id="KW-1133">Transmembrane helix</keyword>
<evidence type="ECO:0000259" key="8">
    <source>
        <dbReference type="Pfam" id="PF03458"/>
    </source>
</evidence>
<name>A0A4P8J1U9_9BURK</name>
<keyword evidence="4 7" id="KW-0812">Transmembrane</keyword>
<dbReference type="Proteomes" id="UP000298656">
    <property type="component" value="Chromosome 2"/>
</dbReference>
<dbReference type="OrthoDB" id="9791874at2"/>
<organism evidence="9 10">
    <name type="scientific">Trinickia violacea</name>
    <dbReference type="NCBI Taxonomy" id="2571746"/>
    <lineage>
        <taxon>Bacteria</taxon>
        <taxon>Pseudomonadati</taxon>
        <taxon>Pseudomonadota</taxon>
        <taxon>Betaproteobacteria</taxon>
        <taxon>Burkholderiales</taxon>
        <taxon>Burkholderiaceae</taxon>
        <taxon>Trinickia</taxon>
    </lineage>
</organism>
<feature type="transmembrane region" description="Helical" evidence="7">
    <location>
        <begin position="146"/>
        <end position="164"/>
    </location>
</feature>
<evidence type="ECO:0000313" key="10">
    <source>
        <dbReference type="Proteomes" id="UP000298656"/>
    </source>
</evidence>
<feature type="domain" description="Glycine transporter" evidence="8">
    <location>
        <begin position="89"/>
        <end position="162"/>
    </location>
</feature>
<feature type="transmembrane region" description="Helical" evidence="7">
    <location>
        <begin position="170"/>
        <end position="186"/>
    </location>
</feature>
<dbReference type="PANTHER" id="PTHR30506">
    <property type="entry name" value="INNER MEMBRANE PROTEIN"/>
    <property type="match status" value="1"/>
</dbReference>
<comment type="subcellular location">
    <subcellularLocation>
        <location evidence="1">Cell membrane</location>
        <topology evidence="1">Multi-pass membrane protein</topology>
    </subcellularLocation>
</comment>
<evidence type="ECO:0000256" key="6">
    <source>
        <dbReference type="ARBA" id="ARBA00023136"/>
    </source>
</evidence>
<evidence type="ECO:0000313" key="9">
    <source>
        <dbReference type="EMBL" id="QCP54867.1"/>
    </source>
</evidence>
<evidence type="ECO:0000256" key="4">
    <source>
        <dbReference type="ARBA" id="ARBA00022692"/>
    </source>
</evidence>
<accession>A0A4P8J1U9</accession>
<evidence type="ECO:0000256" key="1">
    <source>
        <dbReference type="ARBA" id="ARBA00004651"/>
    </source>
</evidence>
<dbReference type="AlphaFoldDB" id="A0A4P8J1U9"/>
<proteinExistence type="inferred from homology"/>
<dbReference type="GO" id="GO:0005886">
    <property type="term" value="C:plasma membrane"/>
    <property type="evidence" value="ECO:0007669"/>
    <property type="project" value="UniProtKB-SubCell"/>
</dbReference>
<dbReference type="KEGG" id="tvl:FAZ95_27580"/>
<feature type="transmembrane region" description="Helical" evidence="7">
    <location>
        <begin position="113"/>
        <end position="134"/>
    </location>
</feature>
<keyword evidence="3" id="KW-1003">Cell membrane</keyword>
<evidence type="ECO:0000256" key="5">
    <source>
        <dbReference type="ARBA" id="ARBA00022989"/>
    </source>
</evidence>
<keyword evidence="6 7" id="KW-0472">Membrane</keyword>
<evidence type="ECO:0000256" key="2">
    <source>
        <dbReference type="ARBA" id="ARBA00008193"/>
    </source>
</evidence>
<dbReference type="PANTHER" id="PTHR30506:SF3">
    <property type="entry name" value="UPF0126 INNER MEMBRANE PROTEIN YADS-RELATED"/>
    <property type="match status" value="1"/>
</dbReference>
<reference evidence="9 10" key="1">
    <citation type="submission" date="2019-05" db="EMBL/GenBank/DDBJ databases">
        <title>Burkholderia sp. DHOD12, isolated from subtropical forest soil.</title>
        <authorList>
            <person name="Gao Z.-H."/>
            <person name="Qiu L.-H."/>
        </authorList>
    </citation>
    <scope>NUCLEOTIDE SEQUENCE [LARGE SCALE GENOMIC DNA]</scope>
    <source>
        <strain evidence="9 10">DHOD12</strain>
    </source>
</reference>
<dbReference type="EMBL" id="CP040078">
    <property type="protein sequence ID" value="QCP54867.1"/>
    <property type="molecule type" value="Genomic_DNA"/>
</dbReference>
<comment type="similarity">
    <text evidence="2">Belongs to the UPF0126 family.</text>
</comment>
<evidence type="ECO:0000256" key="7">
    <source>
        <dbReference type="SAM" id="Phobius"/>
    </source>
</evidence>
<dbReference type="RefSeq" id="WP_137337625.1">
    <property type="nucleotide sequence ID" value="NZ_CP040078.1"/>
</dbReference>
<protein>
    <submittedName>
        <fullName evidence="9">Trimeric intracellular cation channel family protein</fullName>
    </submittedName>
</protein>
<feature type="domain" description="Glycine transporter" evidence="8">
    <location>
        <begin position="3"/>
        <end position="77"/>
    </location>
</feature>
<keyword evidence="10" id="KW-1185">Reference proteome</keyword>
<dbReference type="Pfam" id="PF03458">
    <property type="entry name" value="Gly_transporter"/>
    <property type="match status" value="2"/>
</dbReference>
<feature type="transmembrane region" description="Helical" evidence="7">
    <location>
        <begin position="86"/>
        <end position="107"/>
    </location>
</feature>
<sequence length="205" mass="21329">MHVIYLAAIVAEAMSRALMGMRRGMDRFGLALVGAVTALGGGTVRDVLLGHYPLGWISHPNYIFITICAATVAAALAKPLHGLRSLFVTVDALGLVAFAIIGCNVAAEMDVSAPIVVLAGAITGVCGGMLRDLLCNEMPLVLRQDLYASVALAAGTLYLALQHVGVEQNTASAVALIGGFGLRLAAVRYRWRLKSFAAADSGGVH</sequence>
<evidence type="ECO:0000256" key="3">
    <source>
        <dbReference type="ARBA" id="ARBA00022475"/>
    </source>
</evidence>
<gene>
    <name evidence="9" type="ORF">FAZ95_27580</name>
</gene>
<dbReference type="InterPro" id="IPR005115">
    <property type="entry name" value="Gly_transporter"/>
</dbReference>
<feature type="transmembrane region" description="Helical" evidence="7">
    <location>
        <begin position="56"/>
        <end position="77"/>
    </location>
</feature>